<dbReference type="PANTHER" id="PTHR48445:SF1">
    <property type="entry name" value="OS02G0782100 PROTEIN"/>
    <property type="match status" value="1"/>
</dbReference>
<evidence type="ECO:0000313" key="2">
    <source>
        <dbReference type="Proteomes" id="UP001227230"/>
    </source>
</evidence>
<dbReference type="PANTHER" id="PTHR48445">
    <property type="entry name" value="OS02G0782100 PROTEIN"/>
    <property type="match status" value="1"/>
</dbReference>
<dbReference type="EMBL" id="CP126661">
    <property type="protein sequence ID" value="WKA03371.1"/>
    <property type="molecule type" value="Genomic_DNA"/>
</dbReference>
<evidence type="ECO:0000313" key="1">
    <source>
        <dbReference type="EMBL" id="WKA03371.1"/>
    </source>
</evidence>
<evidence type="ECO:0008006" key="3">
    <source>
        <dbReference type="Google" id="ProtNLM"/>
    </source>
</evidence>
<dbReference type="Proteomes" id="UP001227230">
    <property type="component" value="Chromosome 14"/>
</dbReference>
<reference evidence="1 2" key="1">
    <citation type="journal article" date="2023" name="Hortic Res">
        <title>The complete reference genome for grapevine (Vitis vinifera L.) genetics and breeding.</title>
        <authorList>
            <person name="Shi X."/>
            <person name="Cao S."/>
            <person name="Wang X."/>
            <person name="Huang S."/>
            <person name="Wang Y."/>
            <person name="Liu Z."/>
            <person name="Liu W."/>
            <person name="Leng X."/>
            <person name="Peng Y."/>
            <person name="Wang N."/>
            <person name="Wang Y."/>
            <person name="Ma Z."/>
            <person name="Xu X."/>
            <person name="Zhang F."/>
            <person name="Xue H."/>
            <person name="Zhong H."/>
            <person name="Wang Y."/>
            <person name="Zhang K."/>
            <person name="Velt A."/>
            <person name="Avia K."/>
            <person name="Holtgrawe D."/>
            <person name="Grimplet J."/>
            <person name="Matus J.T."/>
            <person name="Ware D."/>
            <person name="Wu X."/>
            <person name="Wang H."/>
            <person name="Liu C."/>
            <person name="Fang Y."/>
            <person name="Rustenholz C."/>
            <person name="Cheng Z."/>
            <person name="Xiao H."/>
            <person name="Zhou Y."/>
        </authorList>
    </citation>
    <scope>NUCLEOTIDE SEQUENCE [LARGE SCALE GENOMIC DNA]</scope>
    <source>
        <strain evidence="2">cv. Pinot noir / PN40024</strain>
        <tissue evidence="1">Leaf</tissue>
    </source>
</reference>
<accession>A0ABY9D9I1</accession>
<proteinExistence type="predicted"/>
<name>A0ABY9D9I1_VITVI</name>
<protein>
    <recommendedName>
        <fullName evidence="3">Leucine-rich repeat-containing N-terminal plant-type domain-containing protein</fullName>
    </recommendedName>
</protein>
<gene>
    <name evidence="1" type="ORF">VitviT2T_021484</name>
</gene>
<sequence length="226" mass="26191">MIQLVMCLIHWNEESLDFNGCPSSWDGIVCNGVNVAGVFLDHQGLSADVDLSVSSNLTILVKPHREKASSRIFHRRQYLMFYSPNFIDRDTKLQPITRICYNSRLLEKQQLMKKKNMSRASNDKYINCDTFLSVKFEELLKLMIEVSPSCHFSAKHHRLECLYSLIVHASNRESERRCDIISSFLTEIIFALKKANKKIRNRAYAMLVQIGHTCRDVEKCGTKREE</sequence>
<keyword evidence="2" id="KW-1185">Reference proteome</keyword>
<organism evidence="1 2">
    <name type="scientific">Vitis vinifera</name>
    <name type="common">Grape</name>
    <dbReference type="NCBI Taxonomy" id="29760"/>
    <lineage>
        <taxon>Eukaryota</taxon>
        <taxon>Viridiplantae</taxon>
        <taxon>Streptophyta</taxon>
        <taxon>Embryophyta</taxon>
        <taxon>Tracheophyta</taxon>
        <taxon>Spermatophyta</taxon>
        <taxon>Magnoliopsida</taxon>
        <taxon>eudicotyledons</taxon>
        <taxon>Gunneridae</taxon>
        <taxon>Pentapetalae</taxon>
        <taxon>rosids</taxon>
        <taxon>Vitales</taxon>
        <taxon>Vitaceae</taxon>
        <taxon>Viteae</taxon>
        <taxon>Vitis</taxon>
    </lineage>
</organism>